<evidence type="ECO:0000313" key="3">
    <source>
        <dbReference type="Proteomes" id="UP000054516"/>
    </source>
</evidence>
<feature type="domain" description="Heterokaryon incompatibility" evidence="1">
    <location>
        <begin position="75"/>
        <end position="211"/>
    </location>
</feature>
<keyword evidence="3" id="KW-1185">Reference proteome</keyword>
<dbReference type="OrthoDB" id="2157530at2759"/>
<sequence length="612" mass="69777">MDWHDTSCRRLDLISHEGVASCLRCGSFSQAAPAHQFPPISKQTDFRLLRLSPGPFDQDIRCEICVYDISSRPGYEAVSYTWADENGNDELCRTIFVSGKPFSVTRNCENALKRMRRPDRARVLWIDAICINQDDKNERGHQVHLMPKIYAGASGVLIYLGEHAHDSDHCLHALVSDESQWFSSEENLRVYTALSHLLSRRYFSRAWVLQEVALARQATLFCGGRRIEWSRLCKAELAFPSSHGEIPRLLDTPIITISQPELYTTPDRLLDLLDISRKCEARDPRDKVYAILGLVLDHHSQGLAADYNLGVRDLFVKVALALASRHGWGQVLCRAGIESRSVKDLPSWAPDWSSPFKGVPSHGDISYTLSRPGLVSYDEKDNSIGIKAWYIGPANDKIICLLNVDLCEPARSDTVSQHLCLGSYMSRVFRQPQQFALPDLFIPLELPSAESIYNRVTNTINSNWHVNAYAGRLLGFKFLPVQGMVKSLMVTRPREVERKLRALLHDGHDIGEWSRLITQSPQPDFEISSDAWETVEARVSEDLLQEVIRYESSHPPHEFDALWRNRIILSPERQTLLKMANYDYELLMDFNEAFWKLILRLCLCKEVTIKVV</sequence>
<evidence type="ECO:0000313" key="2">
    <source>
        <dbReference type="EMBL" id="GAP82676.1"/>
    </source>
</evidence>
<dbReference type="InterPro" id="IPR052895">
    <property type="entry name" value="HetReg/Transcr_Mod"/>
</dbReference>
<dbReference type="EMBL" id="DF977446">
    <property type="protein sequence ID" value="GAP82676.1"/>
    <property type="molecule type" value="Genomic_DNA"/>
</dbReference>
<proteinExistence type="predicted"/>
<accession>A0A1S7UHQ0</accession>
<dbReference type="Pfam" id="PF06985">
    <property type="entry name" value="HET"/>
    <property type="match status" value="1"/>
</dbReference>
<gene>
    <name evidence="2" type="ORF">SAMD00023353_0102070</name>
</gene>
<organism evidence="2">
    <name type="scientific">Rosellinia necatrix</name>
    <name type="common">White root-rot fungus</name>
    <dbReference type="NCBI Taxonomy" id="77044"/>
    <lineage>
        <taxon>Eukaryota</taxon>
        <taxon>Fungi</taxon>
        <taxon>Dikarya</taxon>
        <taxon>Ascomycota</taxon>
        <taxon>Pezizomycotina</taxon>
        <taxon>Sordariomycetes</taxon>
        <taxon>Xylariomycetidae</taxon>
        <taxon>Xylariales</taxon>
        <taxon>Xylariaceae</taxon>
        <taxon>Rosellinia</taxon>
    </lineage>
</organism>
<name>A0A1S7UHQ0_ROSNE</name>
<dbReference type="PANTHER" id="PTHR24148:SF73">
    <property type="entry name" value="HET DOMAIN PROTEIN (AFU_ORTHOLOGUE AFUA_8G01020)"/>
    <property type="match status" value="1"/>
</dbReference>
<protein>
    <submittedName>
        <fullName evidence="2">Putative heterokaryon incompatibility protein</fullName>
    </submittedName>
</protein>
<dbReference type="InterPro" id="IPR010730">
    <property type="entry name" value="HET"/>
</dbReference>
<dbReference type="PANTHER" id="PTHR24148">
    <property type="entry name" value="ANKYRIN REPEAT DOMAIN-CONTAINING PROTEIN 39 HOMOLOG-RELATED"/>
    <property type="match status" value="1"/>
</dbReference>
<reference evidence="2" key="1">
    <citation type="submission" date="2016-03" db="EMBL/GenBank/DDBJ databases">
        <title>Draft genome sequence of Rosellinia necatrix.</title>
        <authorList>
            <person name="Kanematsu S."/>
        </authorList>
    </citation>
    <scope>NUCLEOTIDE SEQUENCE [LARGE SCALE GENOMIC DNA]</scope>
    <source>
        <strain evidence="2">W97</strain>
    </source>
</reference>
<evidence type="ECO:0000259" key="1">
    <source>
        <dbReference type="Pfam" id="PF06985"/>
    </source>
</evidence>
<dbReference type="AlphaFoldDB" id="A0A1S7UHQ0"/>
<dbReference type="STRING" id="77044.A0A1S7UHQ0"/>
<dbReference type="Proteomes" id="UP000054516">
    <property type="component" value="Unassembled WGS sequence"/>
</dbReference>